<evidence type="ECO:0000313" key="2">
    <source>
        <dbReference type="EMBL" id="OSY89229.1"/>
    </source>
</evidence>
<gene>
    <name evidence="2" type="ORF">WH52_00860</name>
</gene>
<feature type="transmembrane region" description="Helical" evidence="1">
    <location>
        <begin position="82"/>
        <end position="101"/>
    </location>
</feature>
<dbReference type="InParanoid" id="A0A1Y2PHP8"/>
<dbReference type="AlphaFoldDB" id="A0A1Y2PHP8"/>
<reference evidence="2 3" key="1">
    <citation type="submission" date="2015-03" db="EMBL/GenBank/DDBJ databases">
        <title>Genome sequence of Tenacibaculum sp. S2-2, isolated from intestinal microbiota of sea cucumber, Apostichopus japonicas.</title>
        <authorList>
            <person name="Shao Z."/>
            <person name="Wang L."/>
            <person name="Li X."/>
        </authorList>
    </citation>
    <scope>NUCLEOTIDE SEQUENCE [LARGE SCALE GENOMIC DNA]</scope>
    <source>
        <strain evidence="2 3">S2-2</strain>
    </source>
</reference>
<keyword evidence="3" id="KW-1185">Reference proteome</keyword>
<organism evidence="2 3">
    <name type="scientific">Tenacibaculum holothuriorum</name>
    <dbReference type="NCBI Taxonomy" id="1635173"/>
    <lineage>
        <taxon>Bacteria</taxon>
        <taxon>Pseudomonadati</taxon>
        <taxon>Bacteroidota</taxon>
        <taxon>Flavobacteriia</taxon>
        <taxon>Flavobacteriales</taxon>
        <taxon>Flavobacteriaceae</taxon>
        <taxon>Tenacibaculum</taxon>
    </lineage>
</organism>
<dbReference type="Proteomes" id="UP000194221">
    <property type="component" value="Unassembled WGS sequence"/>
</dbReference>
<keyword evidence="1" id="KW-1133">Transmembrane helix</keyword>
<evidence type="ECO:0000313" key="3">
    <source>
        <dbReference type="Proteomes" id="UP000194221"/>
    </source>
</evidence>
<feature type="transmembrane region" description="Helical" evidence="1">
    <location>
        <begin position="107"/>
        <end position="126"/>
    </location>
</feature>
<keyword evidence="1" id="KW-0472">Membrane</keyword>
<sequence length="143" mass="17034">MIKKEKFTINTSTFDSFILKIQKNPNLTLIKTSKDSFIIKSRNSFKYFFFDLNPGHINSIKINGLVKNIDDKKLVLNFEIKINIEFYILMFFYLLISFFVYLNYKSVSIYILLIIPLILFFCYNSYKTNESILYNNVKSLLKE</sequence>
<accession>A0A1Y2PHP8</accession>
<proteinExistence type="predicted"/>
<dbReference type="EMBL" id="LAPZ01000001">
    <property type="protein sequence ID" value="OSY89229.1"/>
    <property type="molecule type" value="Genomic_DNA"/>
</dbReference>
<keyword evidence="1" id="KW-0812">Transmembrane</keyword>
<name>A0A1Y2PHP8_9FLAO</name>
<dbReference type="STRING" id="1635173.WH52_00860"/>
<protein>
    <submittedName>
        <fullName evidence="2">Uncharacterized protein</fullName>
    </submittedName>
</protein>
<evidence type="ECO:0000256" key="1">
    <source>
        <dbReference type="SAM" id="Phobius"/>
    </source>
</evidence>
<comment type="caution">
    <text evidence="2">The sequence shown here is derived from an EMBL/GenBank/DDBJ whole genome shotgun (WGS) entry which is preliminary data.</text>
</comment>